<reference evidence="2" key="2">
    <citation type="submission" date="2020-05" db="UniProtKB">
        <authorList>
            <consortium name="EnsemblMetazoa"/>
        </authorList>
    </citation>
    <scope>IDENTIFICATION</scope>
</reference>
<dbReference type="GO" id="GO:0016301">
    <property type="term" value="F:kinase activity"/>
    <property type="evidence" value="ECO:0007669"/>
    <property type="project" value="UniProtKB-KW"/>
</dbReference>
<reference evidence="1 3" key="1">
    <citation type="journal article" date="2014" name="BMC Genomics">
        <title>Genome sequence of Anopheles sinensis provides insight into genetics basis of mosquito competence for malaria parasites.</title>
        <authorList>
            <person name="Zhou D."/>
            <person name="Zhang D."/>
            <person name="Ding G."/>
            <person name="Shi L."/>
            <person name="Hou Q."/>
            <person name="Ye Y."/>
            <person name="Xu Y."/>
            <person name="Zhou H."/>
            <person name="Xiong C."/>
            <person name="Li S."/>
            <person name="Yu J."/>
            <person name="Hong S."/>
            <person name="Yu X."/>
            <person name="Zou P."/>
            <person name="Chen C."/>
            <person name="Chang X."/>
            <person name="Wang W."/>
            <person name="Lv Y."/>
            <person name="Sun Y."/>
            <person name="Ma L."/>
            <person name="Shen B."/>
            <person name="Zhu C."/>
        </authorList>
    </citation>
    <scope>NUCLEOTIDE SEQUENCE [LARGE SCALE GENOMIC DNA]</scope>
</reference>
<dbReference type="VEuPathDB" id="VectorBase:ASIC006684"/>
<evidence type="ECO:0000313" key="1">
    <source>
        <dbReference type="EMBL" id="KFB39326.1"/>
    </source>
</evidence>
<dbReference type="EMBL" id="ATLV01014632">
    <property type="status" value="NOT_ANNOTATED_CDS"/>
    <property type="molecule type" value="Genomic_DNA"/>
</dbReference>
<protein>
    <submittedName>
        <fullName evidence="1 2">Sensor histidine kinase/response regulator</fullName>
    </submittedName>
</protein>
<dbReference type="AlphaFoldDB" id="A0A084VMY2"/>
<keyword evidence="3" id="KW-1185">Reference proteome</keyword>
<dbReference type="Proteomes" id="UP000030765">
    <property type="component" value="Unassembled WGS sequence"/>
</dbReference>
<dbReference type="EMBL" id="KE524975">
    <property type="protein sequence ID" value="KFB39326.1"/>
    <property type="molecule type" value="Genomic_DNA"/>
</dbReference>
<evidence type="ECO:0000313" key="3">
    <source>
        <dbReference type="Proteomes" id="UP000030765"/>
    </source>
</evidence>
<name>A0A084VMY2_ANOSI</name>
<evidence type="ECO:0000313" key="2">
    <source>
        <dbReference type="EnsemblMetazoa" id="ASIC006684-PA"/>
    </source>
</evidence>
<proteinExistence type="predicted"/>
<sequence length="113" mass="12341">MGCHRELMYDRDTDELPFAFPCDENANPGCPAAIPSLIPRPEKGETTANVEAPGASIRGKLLRAELLIHSSVWLIIDDHFSTHANDDGGNGALMAWIDGRQNRNRPMTCVGVL</sequence>
<accession>A0A084VMY2</accession>
<dbReference type="EnsemblMetazoa" id="ASIC006684-RA">
    <property type="protein sequence ID" value="ASIC006684-PA"/>
    <property type="gene ID" value="ASIC006684"/>
</dbReference>
<organism evidence="1">
    <name type="scientific">Anopheles sinensis</name>
    <name type="common">Mosquito</name>
    <dbReference type="NCBI Taxonomy" id="74873"/>
    <lineage>
        <taxon>Eukaryota</taxon>
        <taxon>Metazoa</taxon>
        <taxon>Ecdysozoa</taxon>
        <taxon>Arthropoda</taxon>
        <taxon>Hexapoda</taxon>
        <taxon>Insecta</taxon>
        <taxon>Pterygota</taxon>
        <taxon>Neoptera</taxon>
        <taxon>Endopterygota</taxon>
        <taxon>Diptera</taxon>
        <taxon>Nematocera</taxon>
        <taxon>Culicoidea</taxon>
        <taxon>Culicidae</taxon>
        <taxon>Anophelinae</taxon>
        <taxon>Anopheles</taxon>
    </lineage>
</organism>
<gene>
    <name evidence="1" type="ORF">ZHAS_00006684</name>
</gene>
<keyword evidence="1" id="KW-0808">Transferase</keyword>
<keyword evidence="1" id="KW-0418">Kinase</keyword>